<protein>
    <submittedName>
        <fullName evidence="2">Uncharacterized protein</fullName>
    </submittedName>
</protein>
<keyword evidence="1" id="KW-1133">Transmembrane helix</keyword>
<reference evidence="2 3" key="1">
    <citation type="submission" date="2016-11" db="EMBL/GenBank/DDBJ databases">
        <authorList>
            <person name="Jaros S."/>
            <person name="Januszkiewicz K."/>
            <person name="Wedrychowicz H."/>
        </authorList>
    </citation>
    <scope>NUCLEOTIDE SEQUENCE [LARGE SCALE GENOMIC DNA]</scope>
    <source>
        <strain evidence="2 3">DSM 26897</strain>
    </source>
</reference>
<evidence type="ECO:0000256" key="1">
    <source>
        <dbReference type="SAM" id="Phobius"/>
    </source>
</evidence>
<keyword evidence="1" id="KW-0472">Membrane</keyword>
<accession>A0A1M5GPV6</accession>
<feature type="transmembrane region" description="Helical" evidence="1">
    <location>
        <begin position="12"/>
        <end position="40"/>
    </location>
</feature>
<keyword evidence="3" id="KW-1185">Reference proteome</keyword>
<gene>
    <name evidence="2" type="ORF">SAMN05444008_11713</name>
</gene>
<dbReference type="RefSeq" id="WP_073046488.1">
    <property type="nucleotide sequence ID" value="NZ_FQUO01000017.1"/>
</dbReference>
<name>A0A1M5GPV6_9BACT</name>
<proteinExistence type="predicted"/>
<dbReference type="STRING" id="1302690.BUE76_02715"/>
<organism evidence="2 3">
    <name type="scientific">Cnuella takakiae</name>
    <dbReference type="NCBI Taxonomy" id="1302690"/>
    <lineage>
        <taxon>Bacteria</taxon>
        <taxon>Pseudomonadati</taxon>
        <taxon>Bacteroidota</taxon>
        <taxon>Chitinophagia</taxon>
        <taxon>Chitinophagales</taxon>
        <taxon>Chitinophagaceae</taxon>
        <taxon>Cnuella</taxon>
    </lineage>
</organism>
<dbReference type="Proteomes" id="UP000184368">
    <property type="component" value="Unassembled WGS sequence"/>
</dbReference>
<evidence type="ECO:0000313" key="2">
    <source>
        <dbReference type="EMBL" id="SHG05840.1"/>
    </source>
</evidence>
<keyword evidence="1" id="KW-0812">Transmembrane</keyword>
<sequence>MNNLLDFAGLLLYVAVLPILIPMQALLYALGGIYLALVFFHRMVLHVPQLFGWLRHASRHTHGPIQVLAWRKKLAKVHA</sequence>
<dbReference type="AlphaFoldDB" id="A0A1M5GPV6"/>
<dbReference type="EMBL" id="FQUO01000017">
    <property type="protein sequence ID" value="SHG05840.1"/>
    <property type="molecule type" value="Genomic_DNA"/>
</dbReference>
<evidence type="ECO:0000313" key="3">
    <source>
        <dbReference type="Proteomes" id="UP000184368"/>
    </source>
</evidence>